<feature type="region of interest" description="Disordered" evidence="8">
    <location>
        <begin position="1"/>
        <end position="59"/>
    </location>
</feature>
<protein>
    <submittedName>
        <fullName evidence="10">Basic region leucine zipper</fullName>
    </submittedName>
</protein>
<evidence type="ECO:0000256" key="1">
    <source>
        <dbReference type="ARBA" id="ARBA00004123"/>
    </source>
</evidence>
<dbReference type="PROSITE" id="PS50217">
    <property type="entry name" value="BZIP"/>
    <property type="match status" value="1"/>
</dbReference>
<keyword evidence="5" id="KW-0804">Transcription</keyword>
<organism evidence="10 11">
    <name type="scientific">Musa troglodytarum</name>
    <name type="common">fe'i banana</name>
    <dbReference type="NCBI Taxonomy" id="320322"/>
    <lineage>
        <taxon>Eukaryota</taxon>
        <taxon>Viridiplantae</taxon>
        <taxon>Streptophyta</taxon>
        <taxon>Embryophyta</taxon>
        <taxon>Tracheophyta</taxon>
        <taxon>Spermatophyta</taxon>
        <taxon>Magnoliopsida</taxon>
        <taxon>Liliopsida</taxon>
        <taxon>Zingiberales</taxon>
        <taxon>Musaceae</taxon>
        <taxon>Musa</taxon>
    </lineage>
</organism>
<keyword evidence="3" id="KW-0805">Transcription regulation</keyword>
<dbReference type="Pfam" id="PF00170">
    <property type="entry name" value="bZIP_1"/>
    <property type="match status" value="1"/>
</dbReference>
<proteinExistence type="predicted"/>
<comment type="subcellular location">
    <subcellularLocation>
        <location evidence="1">Nucleus</location>
    </subcellularLocation>
</comment>
<dbReference type="GO" id="GO:0003677">
    <property type="term" value="F:DNA binding"/>
    <property type="evidence" value="ECO:0007669"/>
    <property type="project" value="UniProtKB-KW"/>
</dbReference>
<dbReference type="Gene3D" id="1.20.5.170">
    <property type="match status" value="1"/>
</dbReference>
<dbReference type="AlphaFoldDB" id="A0A9E7G6F3"/>
<sequence>MRFGPRATEGGRDGQPTEIGELQSRQGGPMNRAMMEADSGCEGSIPASHAVNRRTTADGVRRDIRQWGRKESREQQATLGEMTLEAFLVNAVAGAEDSGSAFMPREHWLQHRHCDHHHQQLHPSALAGDTPATSDPQTPGRKRTAGGEVSEKTTERRQKRMIKNRESAARSRARKQAYTNELENKISFLREENERLKKQKELESAIHVPQPETKYQLRRTRSVPF</sequence>
<dbReference type="Proteomes" id="UP001055439">
    <property type="component" value="Chromosome 6"/>
</dbReference>
<keyword evidence="11" id="KW-1185">Reference proteome</keyword>
<dbReference type="GO" id="GO:0045893">
    <property type="term" value="P:positive regulation of DNA-templated transcription"/>
    <property type="evidence" value="ECO:0007669"/>
    <property type="project" value="InterPro"/>
</dbReference>
<evidence type="ECO:0000256" key="4">
    <source>
        <dbReference type="ARBA" id="ARBA00023125"/>
    </source>
</evidence>
<dbReference type="GO" id="GO:0009738">
    <property type="term" value="P:abscisic acid-activated signaling pathway"/>
    <property type="evidence" value="ECO:0007669"/>
    <property type="project" value="UniProtKB-KW"/>
</dbReference>
<dbReference type="InterPro" id="IPR004827">
    <property type="entry name" value="bZIP"/>
</dbReference>
<evidence type="ECO:0000256" key="7">
    <source>
        <dbReference type="SAM" id="Coils"/>
    </source>
</evidence>
<dbReference type="InterPro" id="IPR046347">
    <property type="entry name" value="bZIP_sf"/>
</dbReference>
<reference evidence="10" key="1">
    <citation type="submission" date="2022-05" db="EMBL/GenBank/DDBJ databases">
        <title>The Musa troglodytarum L. genome provides insights into the mechanism of non-climacteric behaviour and enrichment of carotenoids.</title>
        <authorList>
            <person name="Wang J."/>
        </authorList>
    </citation>
    <scope>NUCLEOTIDE SEQUENCE</scope>
    <source>
        <tissue evidence="10">Leaf</tissue>
    </source>
</reference>
<accession>A0A9E7G6F3</accession>
<keyword evidence="4" id="KW-0238">DNA-binding</keyword>
<evidence type="ECO:0000313" key="10">
    <source>
        <dbReference type="EMBL" id="URE09766.1"/>
    </source>
</evidence>
<dbReference type="SMART" id="SM00338">
    <property type="entry name" value="BRLZ"/>
    <property type="match status" value="1"/>
</dbReference>
<dbReference type="PANTHER" id="PTHR22952">
    <property type="entry name" value="CAMP-RESPONSE ELEMENT BINDING PROTEIN-RELATED"/>
    <property type="match status" value="1"/>
</dbReference>
<dbReference type="PANTHER" id="PTHR22952:SF385">
    <property type="entry name" value="ABSCISIC ACID-INSENSITIVE 5-LIKE PROTEIN 2"/>
    <property type="match status" value="1"/>
</dbReference>
<evidence type="ECO:0000259" key="9">
    <source>
        <dbReference type="PROSITE" id="PS50217"/>
    </source>
</evidence>
<keyword evidence="7" id="KW-0175">Coiled coil</keyword>
<evidence type="ECO:0000256" key="5">
    <source>
        <dbReference type="ARBA" id="ARBA00023163"/>
    </source>
</evidence>
<dbReference type="FunFam" id="1.20.5.170:FF:000036">
    <property type="entry name" value="ABSCISIC ACID-INSENSITIVE 5-like protein 2"/>
    <property type="match status" value="1"/>
</dbReference>
<evidence type="ECO:0000256" key="3">
    <source>
        <dbReference type="ARBA" id="ARBA00023015"/>
    </source>
</evidence>
<feature type="region of interest" description="Disordered" evidence="8">
    <location>
        <begin position="113"/>
        <end position="176"/>
    </location>
</feature>
<name>A0A9E7G6F3_9LILI</name>
<dbReference type="CDD" id="cd14707">
    <property type="entry name" value="bZIP_plant_BZIP46"/>
    <property type="match status" value="1"/>
</dbReference>
<dbReference type="GO" id="GO:0003700">
    <property type="term" value="F:DNA-binding transcription factor activity"/>
    <property type="evidence" value="ECO:0007669"/>
    <property type="project" value="InterPro"/>
</dbReference>
<dbReference type="InterPro" id="IPR043452">
    <property type="entry name" value="BZIP46-like"/>
</dbReference>
<keyword evidence="2" id="KW-0938">Abscisic acid signaling pathway</keyword>
<keyword evidence="6" id="KW-0539">Nucleus</keyword>
<evidence type="ECO:0000256" key="6">
    <source>
        <dbReference type="ARBA" id="ARBA00023242"/>
    </source>
</evidence>
<dbReference type="EMBL" id="CP097508">
    <property type="protein sequence ID" value="URE09766.1"/>
    <property type="molecule type" value="Genomic_DNA"/>
</dbReference>
<dbReference type="SUPFAM" id="SSF57959">
    <property type="entry name" value="Leucine zipper domain"/>
    <property type="match status" value="1"/>
</dbReference>
<evidence type="ECO:0000313" key="11">
    <source>
        <dbReference type="Proteomes" id="UP001055439"/>
    </source>
</evidence>
<dbReference type="OrthoDB" id="644067at2759"/>
<evidence type="ECO:0000256" key="2">
    <source>
        <dbReference type="ARBA" id="ARBA00022682"/>
    </source>
</evidence>
<evidence type="ECO:0000256" key="8">
    <source>
        <dbReference type="SAM" id="MobiDB-lite"/>
    </source>
</evidence>
<dbReference type="GO" id="GO:0005634">
    <property type="term" value="C:nucleus"/>
    <property type="evidence" value="ECO:0007669"/>
    <property type="project" value="UniProtKB-SubCell"/>
</dbReference>
<dbReference type="PROSITE" id="PS00036">
    <property type="entry name" value="BZIP_BASIC"/>
    <property type="match status" value="1"/>
</dbReference>
<feature type="domain" description="BZIP" evidence="9">
    <location>
        <begin position="154"/>
        <end position="199"/>
    </location>
</feature>
<feature type="coiled-coil region" evidence="7">
    <location>
        <begin position="179"/>
        <end position="206"/>
    </location>
</feature>
<gene>
    <name evidence="10" type="ORF">MUK42_36543</name>
</gene>